<protein>
    <submittedName>
        <fullName evidence="9">Secreted aspartic proteinase</fullName>
    </submittedName>
</protein>
<dbReference type="CDD" id="cd06097">
    <property type="entry name" value="Aspergillopepsin_like"/>
    <property type="match status" value="1"/>
</dbReference>
<reference evidence="9" key="1">
    <citation type="journal article" date="2021" name="Nat. Commun.">
        <title>Genetic determinants of endophytism in the Arabidopsis root mycobiome.</title>
        <authorList>
            <person name="Mesny F."/>
            <person name="Miyauchi S."/>
            <person name="Thiergart T."/>
            <person name="Pickel B."/>
            <person name="Atanasova L."/>
            <person name="Karlsson M."/>
            <person name="Huettel B."/>
            <person name="Barry K.W."/>
            <person name="Haridas S."/>
            <person name="Chen C."/>
            <person name="Bauer D."/>
            <person name="Andreopoulos W."/>
            <person name="Pangilinan J."/>
            <person name="LaButti K."/>
            <person name="Riley R."/>
            <person name="Lipzen A."/>
            <person name="Clum A."/>
            <person name="Drula E."/>
            <person name="Henrissat B."/>
            <person name="Kohler A."/>
            <person name="Grigoriev I.V."/>
            <person name="Martin F.M."/>
            <person name="Hacquard S."/>
        </authorList>
    </citation>
    <scope>NUCLEOTIDE SEQUENCE</scope>
    <source>
        <strain evidence="9">MPI-CAGE-CH-0230</strain>
    </source>
</reference>
<evidence type="ECO:0000256" key="5">
    <source>
        <dbReference type="PIRSR" id="PIRSR601461-1"/>
    </source>
</evidence>
<comment type="caution">
    <text evidence="9">The sequence shown here is derived from an EMBL/GenBank/DDBJ whole genome shotgun (WGS) entry which is preliminary data.</text>
</comment>
<comment type="similarity">
    <text evidence="1 6">Belongs to the peptidase A1 family.</text>
</comment>
<dbReference type="InterPro" id="IPR033121">
    <property type="entry name" value="PEPTIDASE_A1"/>
</dbReference>
<evidence type="ECO:0000313" key="9">
    <source>
        <dbReference type="EMBL" id="KAH7040704.1"/>
    </source>
</evidence>
<dbReference type="PANTHER" id="PTHR47966">
    <property type="entry name" value="BETA-SITE APP-CLEAVING ENZYME, ISOFORM A-RELATED"/>
    <property type="match status" value="1"/>
</dbReference>
<name>A0A9P8YKI9_9PEZI</name>
<dbReference type="PROSITE" id="PS00141">
    <property type="entry name" value="ASP_PROTEASE"/>
    <property type="match status" value="1"/>
</dbReference>
<sequence length="420" mass="46763">MWAAMSFCRLLSVLVTLVACFVATNHAAEEANISKRTVSIPLRHNVDSVRNPHWEHYRTLRKHNIPIPGRLQEIVRETSPHKFVSNNAHGGDLLWLAPVQIGTPPQTLYLDLDTGSTDTWVFSTDTDKRNVNGQDLYHPAKSTTAELIDDCTWSIMYGDFSTSSGICYRDTFAFGDIKIEGMTIESAMHASYMFTETAAMSGLVGLAWSSLAQMVPKQPCLIDFLPRMMAEPLFTVDFVHNGTGSFNFGFIDKNLYKDEIKYVDVDTKDGFWTVDYHGFRIAGDSIKYEFAKPKPVIVDTGSTLLFAPEAAVKKYYDLVQGGKFSNKEYAYTIPCDTTPPDYIVELSDAHGNKVETTIPGEYVIYAHLSDNECFGGIQSLGSFTDLQGILGDMYLKSGFAVFDIGEKKFGMAPKPLDTDS</sequence>
<accession>A0A9P8YKI9</accession>
<dbReference type="EMBL" id="JAGTJQ010000001">
    <property type="protein sequence ID" value="KAH7040704.1"/>
    <property type="molecule type" value="Genomic_DNA"/>
</dbReference>
<dbReference type="Proteomes" id="UP000756346">
    <property type="component" value="Unassembled WGS sequence"/>
</dbReference>
<keyword evidence="4 6" id="KW-0378">Hydrolase</keyword>
<dbReference type="Pfam" id="PF00026">
    <property type="entry name" value="Asp"/>
    <property type="match status" value="1"/>
</dbReference>
<evidence type="ECO:0000256" key="4">
    <source>
        <dbReference type="ARBA" id="ARBA00022801"/>
    </source>
</evidence>
<dbReference type="PANTHER" id="PTHR47966:SF2">
    <property type="entry name" value="ASPERGILLOPEPSIN-1-RELATED"/>
    <property type="match status" value="1"/>
</dbReference>
<evidence type="ECO:0000256" key="7">
    <source>
        <dbReference type="SAM" id="SignalP"/>
    </source>
</evidence>
<keyword evidence="10" id="KW-1185">Reference proteome</keyword>
<feature type="chain" id="PRO_5040362986" evidence="7">
    <location>
        <begin position="28"/>
        <end position="420"/>
    </location>
</feature>
<dbReference type="GeneID" id="70185801"/>
<proteinExistence type="inferred from homology"/>
<dbReference type="PROSITE" id="PS51767">
    <property type="entry name" value="PEPTIDASE_A1"/>
    <property type="match status" value="1"/>
</dbReference>
<dbReference type="SUPFAM" id="SSF50630">
    <property type="entry name" value="Acid proteases"/>
    <property type="match status" value="1"/>
</dbReference>
<evidence type="ECO:0000313" key="10">
    <source>
        <dbReference type="Proteomes" id="UP000756346"/>
    </source>
</evidence>
<feature type="active site" evidence="5">
    <location>
        <position position="113"/>
    </location>
</feature>
<dbReference type="PRINTS" id="PR00792">
    <property type="entry name" value="PEPSIN"/>
</dbReference>
<dbReference type="RefSeq" id="XP_046018759.1">
    <property type="nucleotide sequence ID" value="XM_046156255.1"/>
</dbReference>
<dbReference type="GO" id="GO:0004190">
    <property type="term" value="F:aspartic-type endopeptidase activity"/>
    <property type="evidence" value="ECO:0007669"/>
    <property type="project" value="UniProtKB-KW"/>
</dbReference>
<evidence type="ECO:0000259" key="8">
    <source>
        <dbReference type="PROSITE" id="PS51767"/>
    </source>
</evidence>
<organism evidence="9 10">
    <name type="scientific">Microdochium trichocladiopsis</name>
    <dbReference type="NCBI Taxonomy" id="1682393"/>
    <lineage>
        <taxon>Eukaryota</taxon>
        <taxon>Fungi</taxon>
        <taxon>Dikarya</taxon>
        <taxon>Ascomycota</taxon>
        <taxon>Pezizomycotina</taxon>
        <taxon>Sordariomycetes</taxon>
        <taxon>Xylariomycetidae</taxon>
        <taxon>Xylariales</taxon>
        <taxon>Microdochiaceae</taxon>
        <taxon>Microdochium</taxon>
    </lineage>
</organism>
<dbReference type="InterPro" id="IPR034163">
    <property type="entry name" value="Aspergillopepsin-like_cat_dom"/>
</dbReference>
<dbReference type="AlphaFoldDB" id="A0A9P8YKI9"/>
<feature type="domain" description="Peptidase A1" evidence="8">
    <location>
        <begin position="95"/>
        <end position="412"/>
    </location>
</feature>
<dbReference type="InterPro" id="IPR001461">
    <property type="entry name" value="Aspartic_peptidase_A1"/>
</dbReference>
<evidence type="ECO:0000256" key="3">
    <source>
        <dbReference type="ARBA" id="ARBA00022750"/>
    </source>
</evidence>
<dbReference type="OrthoDB" id="2747330at2759"/>
<feature type="active site" evidence="5">
    <location>
        <position position="299"/>
    </location>
</feature>
<dbReference type="Gene3D" id="2.40.70.10">
    <property type="entry name" value="Acid Proteases"/>
    <property type="match status" value="2"/>
</dbReference>
<dbReference type="GO" id="GO:0006508">
    <property type="term" value="P:proteolysis"/>
    <property type="evidence" value="ECO:0007669"/>
    <property type="project" value="UniProtKB-KW"/>
</dbReference>
<gene>
    <name evidence="9" type="ORF">B0I36DRAFT_344402</name>
</gene>
<evidence type="ECO:0000256" key="1">
    <source>
        <dbReference type="ARBA" id="ARBA00007447"/>
    </source>
</evidence>
<evidence type="ECO:0000256" key="2">
    <source>
        <dbReference type="ARBA" id="ARBA00022670"/>
    </source>
</evidence>
<evidence type="ECO:0000256" key="6">
    <source>
        <dbReference type="RuleBase" id="RU000454"/>
    </source>
</evidence>
<dbReference type="InterPro" id="IPR001969">
    <property type="entry name" value="Aspartic_peptidase_AS"/>
</dbReference>
<dbReference type="InterPro" id="IPR021109">
    <property type="entry name" value="Peptidase_aspartic_dom_sf"/>
</dbReference>
<keyword evidence="2 6" id="KW-0645">Protease</keyword>
<keyword evidence="3 6" id="KW-0064">Aspartyl protease</keyword>
<keyword evidence="7" id="KW-0732">Signal</keyword>
<feature type="signal peptide" evidence="7">
    <location>
        <begin position="1"/>
        <end position="27"/>
    </location>
</feature>